<dbReference type="SUPFAM" id="SSF55811">
    <property type="entry name" value="Nudix"/>
    <property type="match status" value="1"/>
</dbReference>
<feature type="domain" description="Nudix hydrolase" evidence="4">
    <location>
        <begin position="22"/>
        <end position="158"/>
    </location>
</feature>
<organism evidence="5 6">
    <name type="scientific">Streptomyces xiamenensis</name>
    <dbReference type="NCBI Taxonomy" id="408015"/>
    <lineage>
        <taxon>Bacteria</taxon>
        <taxon>Bacillati</taxon>
        <taxon>Actinomycetota</taxon>
        <taxon>Actinomycetes</taxon>
        <taxon>Kitasatosporales</taxon>
        <taxon>Streptomycetaceae</taxon>
        <taxon>Streptomyces</taxon>
    </lineage>
</organism>
<dbReference type="HOGENOM" id="CLU_1633653_0_0_11"/>
<evidence type="ECO:0000313" key="5">
    <source>
        <dbReference type="EMBL" id="AKG42355.1"/>
    </source>
</evidence>
<dbReference type="STRING" id="408015.SXIM_09710"/>
<dbReference type="InterPro" id="IPR015797">
    <property type="entry name" value="NUDIX_hydrolase-like_dom_sf"/>
</dbReference>
<proteinExistence type="inferred from homology"/>
<dbReference type="PRINTS" id="PR00502">
    <property type="entry name" value="NUDIXFAMILY"/>
</dbReference>
<reference evidence="5" key="1">
    <citation type="submission" date="2019-08" db="EMBL/GenBank/DDBJ databases">
        <title>Complete genome sequence of a mangrove-derived Streptomyces xiamenensis.</title>
        <authorList>
            <person name="Xu J."/>
        </authorList>
    </citation>
    <scope>NUCLEOTIDE SEQUENCE</scope>
    <source>
        <strain evidence="5">318</strain>
    </source>
</reference>
<dbReference type="PROSITE" id="PS51462">
    <property type="entry name" value="NUDIX"/>
    <property type="match status" value="1"/>
</dbReference>
<dbReference type="RefSeq" id="WP_030734190.1">
    <property type="nucleotide sequence ID" value="NZ_CP009922.3"/>
</dbReference>
<dbReference type="KEGG" id="sxi:SXIM_09710"/>
<dbReference type="Gene3D" id="3.90.79.10">
    <property type="entry name" value="Nucleoside Triphosphate Pyrophosphohydrolase"/>
    <property type="match status" value="1"/>
</dbReference>
<protein>
    <submittedName>
        <fullName evidence="5">NUDIX hydrolase</fullName>
    </submittedName>
</protein>
<dbReference type="PATRIC" id="fig|408015.6.peg.1001"/>
<keyword evidence="2 3" id="KW-0378">Hydrolase</keyword>
<dbReference type="AlphaFoldDB" id="A0A0F7FQT6"/>
<dbReference type="Pfam" id="PF00293">
    <property type="entry name" value="NUDIX"/>
    <property type="match status" value="1"/>
</dbReference>
<evidence type="ECO:0000256" key="3">
    <source>
        <dbReference type="RuleBase" id="RU003476"/>
    </source>
</evidence>
<evidence type="ECO:0000256" key="2">
    <source>
        <dbReference type="ARBA" id="ARBA00022801"/>
    </source>
</evidence>
<dbReference type="GO" id="GO:0016787">
    <property type="term" value="F:hydrolase activity"/>
    <property type="evidence" value="ECO:0007669"/>
    <property type="project" value="UniProtKB-KW"/>
</dbReference>
<dbReference type="PANTHER" id="PTHR43736:SF1">
    <property type="entry name" value="DIHYDRONEOPTERIN TRIPHOSPHATE DIPHOSPHATASE"/>
    <property type="match status" value="1"/>
</dbReference>
<dbReference type="EMBL" id="CP009922">
    <property type="protein sequence ID" value="AKG42355.1"/>
    <property type="molecule type" value="Genomic_DNA"/>
</dbReference>
<dbReference type="PANTHER" id="PTHR43736">
    <property type="entry name" value="ADP-RIBOSE PYROPHOSPHATASE"/>
    <property type="match status" value="1"/>
</dbReference>
<dbReference type="PROSITE" id="PS00893">
    <property type="entry name" value="NUDIX_BOX"/>
    <property type="match status" value="1"/>
</dbReference>
<dbReference type="Proteomes" id="UP000034034">
    <property type="component" value="Chromosome"/>
</dbReference>
<evidence type="ECO:0000256" key="1">
    <source>
        <dbReference type="ARBA" id="ARBA00005582"/>
    </source>
</evidence>
<evidence type="ECO:0000259" key="4">
    <source>
        <dbReference type="PROSITE" id="PS51462"/>
    </source>
</evidence>
<evidence type="ECO:0000313" key="6">
    <source>
        <dbReference type="Proteomes" id="UP000034034"/>
    </source>
</evidence>
<comment type="similarity">
    <text evidence="1 3">Belongs to the Nudix hydrolase family.</text>
</comment>
<sequence length="165" mass="18352">MADGTVPVLIDEGVEFPEPGAGELWAVGAAVVNERGEVFAQRRSAQRRLFPDTWDLVGGHVEPGESVLAALVREVAEETGWRVRRVRRSLGVLTWEGDDGLGLRHEVDYLVEVEGDLSAPRLEWSKHPRYGWFGPDRLEELKENRAPEEQLVYEVAARALGIAPS</sequence>
<dbReference type="InterPro" id="IPR000086">
    <property type="entry name" value="NUDIX_hydrolase_dom"/>
</dbReference>
<dbReference type="CDD" id="cd02883">
    <property type="entry name" value="NUDIX_Hydrolase"/>
    <property type="match status" value="1"/>
</dbReference>
<dbReference type="InterPro" id="IPR020084">
    <property type="entry name" value="NUDIX_hydrolase_CS"/>
</dbReference>
<keyword evidence="6" id="KW-1185">Reference proteome</keyword>
<dbReference type="InterPro" id="IPR020476">
    <property type="entry name" value="Nudix_hydrolase"/>
</dbReference>
<gene>
    <name evidence="5" type="ORF">SXIM_09710</name>
</gene>
<name>A0A0F7FQT6_9ACTN</name>
<accession>A0A0F7FQT6</accession>